<accession>A0AAC8TMP4</accession>
<organism evidence="1 2">
    <name type="scientific">Phytobacter ursingii</name>
    <dbReference type="NCBI Taxonomy" id="1972431"/>
    <lineage>
        <taxon>Bacteria</taxon>
        <taxon>Pseudomonadati</taxon>
        <taxon>Pseudomonadota</taxon>
        <taxon>Gammaproteobacteria</taxon>
        <taxon>Enterobacterales</taxon>
        <taxon>Enterobacteriaceae</taxon>
        <taxon>Phytobacter</taxon>
    </lineage>
</organism>
<name>A0AAC8TMP4_9ENTR</name>
<reference evidence="1 2" key="1">
    <citation type="submission" date="2015-06" db="EMBL/GenBank/DDBJ databases">
        <title>Rapid spread of a carbapenem resistance gene driven by multiple levels of genetic mobility.</title>
        <authorList>
            <person name="Sheppard A.E."/>
            <person name="Stoesser N."/>
            <person name="Wilson D."/>
            <person name="Sebra R."/>
            <person name="Kasarskis A."/>
            <person name="Anson L."/>
            <person name="Giess A."/>
            <person name="Pankhurst L."/>
            <person name="Vaughan A."/>
            <person name="Grim C.J."/>
            <person name="Cox H."/>
            <person name="Yeh A."/>
            <person name="Sifri C.D."/>
            <person name="Walker S."/>
            <person name="Peto T.E."/>
            <person name="Crook D.W."/>
            <person name="Mathers A.J."/>
        </authorList>
    </citation>
    <scope>NUCLEOTIDE SEQUENCE [LARGE SCALE GENOMIC DNA]</scope>
    <source>
        <strain evidence="1 2">CAV1151</strain>
    </source>
</reference>
<evidence type="ECO:0000313" key="1">
    <source>
        <dbReference type="EMBL" id="AKL12785.1"/>
    </source>
</evidence>
<dbReference type="EMBL" id="CP011602">
    <property type="protein sequence ID" value="AKL12785.1"/>
    <property type="molecule type" value="Genomic_DNA"/>
</dbReference>
<evidence type="ECO:0000313" key="2">
    <source>
        <dbReference type="Proteomes" id="UP000035479"/>
    </source>
</evidence>
<gene>
    <name evidence="1" type="ORF">AB182_16395</name>
</gene>
<dbReference type="Proteomes" id="UP000035479">
    <property type="component" value="Chromosome"/>
</dbReference>
<dbReference type="KEGG" id="kin:AB182_16395"/>
<sequence>MAMKTEMTNAGRQPMMSNKEIASLTEKSTALPCPSNATALGMTYRQHLLAQITPVCVKHFLNDVDWEDYDDMAATMLGMVDAIIAAEQGKSE</sequence>
<proteinExistence type="predicted"/>
<dbReference type="AlphaFoldDB" id="A0AAC8TMP4"/>
<protein>
    <submittedName>
        <fullName evidence="1">Uncharacterized protein</fullName>
    </submittedName>
</protein>